<organism evidence="8">
    <name type="scientific">Candidatus Methanofastidiosum methylothiophilum</name>
    <dbReference type="NCBI Taxonomy" id="1705564"/>
    <lineage>
        <taxon>Archaea</taxon>
        <taxon>Methanobacteriati</taxon>
        <taxon>Methanobacteriota</taxon>
        <taxon>Stenosarchaea group</taxon>
        <taxon>Candidatus Methanofastidiosia</taxon>
        <taxon>Candidatus Methanofastidiosales</taxon>
        <taxon>Candidatus Methanofastidiosaceae</taxon>
        <taxon>Candidatus Methanofastidiosum</taxon>
    </lineage>
</organism>
<reference evidence="8 9" key="1">
    <citation type="journal article" date="2016" name="ISME J.">
        <title>Chasing the elusive Euryarchaeota class WSA2: genomes reveal a uniquely fastidious methyl-reducing methanogen.</title>
        <authorList>
            <person name="Nobu M.K."/>
            <person name="Narihiro T."/>
            <person name="Kuroda K."/>
            <person name="Mei R."/>
            <person name="Liu W.T."/>
        </authorList>
    </citation>
    <scope>NUCLEOTIDE SEQUENCE [LARGE SCALE GENOMIC DNA]</scope>
    <source>
        <strain evidence="7">ADurb1013_Bin02101</strain>
        <strain evidence="8">ADurb1213_Bin02801</strain>
    </source>
</reference>
<evidence type="ECO:0000256" key="3">
    <source>
        <dbReference type="ARBA" id="ARBA00022679"/>
    </source>
</evidence>
<dbReference type="GO" id="GO:0005524">
    <property type="term" value="F:ATP binding"/>
    <property type="evidence" value="ECO:0007669"/>
    <property type="project" value="UniProtKB-KW"/>
</dbReference>
<protein>
    <submittedName>
        <fullName evidence="8">Putative kinase</fullName>
    </submittedName>
</protein>
<dbReference type="Pfam" id="PF13238">
    <property type="entry name" value="AAA_18"/>
    <property type="match status" value="1"/>
</dbReference>
<keyword evidence="3" id="KW-0808">Transferase</keyword>
<evidence type="ECO:0000256" key="1">
    <source>
        <dbReference type="ARBA" id="ARBA00022517"/>
    </source>
</evidence>
<proteinExistence type="predicted"/>
<dbReference type="Gene3D" id="3.40.50.300">
    <property type="entry name" value="P-loop containing nucleotide triphosphate hydrolases"/>
    <property type="match status" value="1"/>
</dbReference>
<keyword evidence="4" id="KW-0547">Nucleotide-binding</keyword>
<dbReference type="InterPro" id="IPR020618">
    <property type="entry name" value="Adenyl_kinase_AK6"/>
</dbReference>
<dbReference type="EMBL" id="LNJB01000010">
    <property type="protein sequence ID" value="KYC54628.1"/>
    <property type="molecule type" value="Genomic_DNA"/>
</dbReference>
<evidence type="ECO:0000256" key="5">
    <source>
        <dbReference type="ARBA" id="ARBA00022777"/>
    </source>
</evidence>
<evidence type="ECO:0000313" key="9">
    <source>
        <dbReference type="Proteomes" id="UP000092420"/>
    </source>
</evidence>
<accession>A0A150JIZ7</accession>
<evidence type="ECO:0000256" key="6">
    <source>
        <dbReference type="ARBA" id="ARBA00022840"/>
    </source>
</evidence>
<gene>
    <name evidence="7" type="ORF">AN188_00906</name>
    <name evidence="8" type="ORF">APG09_01149</name>
</gene>
<dbReference type="Proteomes" id="UP000092420">
    <property type="component" value="Unassembled WGS sequence"/>
</dbReference>
<dbReference type="GO" id="GO:0006364">
    <property type="term" value="P:rRNA processing"/>
    <property type="evidence" value="ECO:0007669"/>
    <property type="project" value="UniProtKB-KW"/>
</dbReference>
<dbReference type="EMBL" id="LNJE01000013">
    <property type="protein sequence ID" value="KYC57222.1"/>
    <property type="molecule type" value="Genomic_DNA"/>
</dbReference>
<keyword evidence="6" id="KW-0067">ATP-binding</keyword>
<dbReference type="SUPFAM" id="SSF52540">
    <property type="entry name" value="P-loop containing nucleoside triphosphate hydrolases"/>
    <property type="match status" value="1"/>
</dbReference>
<dbReference type="GO" id="GO:0016887">
    <property type="term" value="F:ATP hydrolysis activity"/>
    <property type="evidence" value="ECO:0007669"/>
    <property type="project" value="InterPro"/>
</dbReference>
<dbReference type="AlphaFoldDB" id="A0A150JIZ7"/>
<dbReference type="InterPro" id="IPR027417">
    <property type="entry name" value="P-loop_NTPase"/>
</dbReference>
<comment type="caution">
    <text evidence="8">The sequence shown here is derived from an EMBL/GenBank/DDBJ whole genome shotgun (WGS) entry which is preliminary data.</text>
</comment>
<evidence type="ECO:0000313" key="8">
    <source>
        <dbReference type="EMBL" id="KYC57222.1"/>
    </source>
</evidence>
<evidence type="ECO:0000256" key="4">
    <source>
        <dbReference type="ARBA" id="ARBA00022741"/>
    </source>
</evidence>
<accession>A0A150JC17</accession>
<keyword evidence="1" id="KW-0690">Ribosome biogenesis</keyword>
<name>A0A150JIZ7_9EURY</name>
<accession>A0A150JGZ1</accession>
<keyword evidence="5 8" id="KW-0418">Kinase</keyword>
<dbReference type="PANTHER" id="PTHR12595">
    <property type="entry name" value="POS9-ACTIVATING FACTOR FAP7-RELATED"/>
    <property type="match status" value="1"/>
</dbReference>
<sequence length="172" mass="19620">MKLLVTGVPGTGKTTISKKLAELLNLTYINVGDYAKNHFDFPIEEDEIVIDEILMEEKLGKLQDIIIDSHIPFKADKAIILRCNPTILFDRLHERNYPKEKIKDNLLSEILDYVVCAVKDIFAEEDIYEVLSENGDDAIKEIMEIVKGKGISLKNGNHFNFLTEDNIILIEK</sequence>
<dbReference type="GO" id="GO:0004017">
    <property type="term" value="F:AMP kinase activity"/>
    <property type="evidence" value="ECO:0007669"/>
    <property type="project" value="InterPro"/>
</dbReference>
<evidence type="ECO:0000313" key="7">
    <source>
        <dbReference type="EMBL" id="KYC54628.1"/>
    </source>
</evidence>
<dbReference type="PANTHER" id="PTHR12595:SF0">
    <property type="entry name" value="ADENYLATE KINASE ISOENZYME 6"/>
    <property type="match status" value="1"/>
</dbReference>
<keyword evidence="2" id="KW-0698">rRNA processing</keyword>
<evidence type="ECO:0000256" key="2">
    <source>
        <dbReference type="ARBA" id="ARBA00022552"/>
    </source>
</evidence>